<dbReference type="Proteomes" id="UP001303889">
    <property type="component" value="Unassembled WGS sequence"/>
</dbReference>
<reference evidence="3" key="2">
    <citation type="submission" date="2023-05" db="EMBL/GenBank/DDBJ databases">
        <authorList>
            <consortium name="Lawrence Berkeley National Laboratory"/>
            <person name="Steindorff A."/>
            <person name="Hensen N."/>
            <person name="Bonometti L."/>
            <person name="Westerberg I."/>
            <person name="Brannstrom I.O."/>
            <person name="Guillou S."/>
            <person name="Cros-Aarteil S."/>
            <person name="Calhoun S."/>
            <person name="Haridas S."/>
            <person name="Kuo A."/>
            <person name="Mondo S."/>
            <person name="Pangilinan J."/>
            <person name="Riley R."/>
            <person name="Labutti K."/>
            <person name="Andreopoulos B."/>
            <person name="Lipzen A."/>
            <person name="Chen C."/>
            <person name="Yanf M."/>
            <person name="Daum C."/>
            <person name="Ng V."/>
            <person name="Clum A."/>
            <person name="Ohm R."/>
            <person name="Martin F."/>
            <person name="Silar P."/>
            <person name="Natvig D."/>
            <person name="Lalanne C."/>
            <person name="Gautier V."/>
            <person name="Ament-Velasquez S.L."/>
            <person name="Kruys A."/>
            <person name="Hutchinson M.I."/>
            <person name="Powell A.J."/>
            <person name="Barry K."/>
            <person name="Miller A.N."/>
            <person name="Grigoriev I.V."/>
            <person name="Debuchy R."/>
            <person name="Gladieux P."/>
            <person name="Thoren M.H."/>
            <person name="Johannesson H."/>
        </authorList>
    </citation>
    <scope>NUCLEOTIDE SEQUENCE</scope>
    <source>
        <strain evidence="3">CBS 103.79</strain>
    </source>
</reference>
<evidence type="ECO:0000259" key="2">
    <source>
        <dbReference type="PROSITE" id="PS50206"/>
    </source>
</evidence>
<dbReference type="CDD" id="cd07067">
    <property type="entry name" value="HP_PGM_like"/>
    <property type="match status" value="1"/>
</dbReference>
<dbReference type="Gene3D" id="3.40.50.1240">
    <property type="entry name" value="Phosphoglycerate mutase-like"/>
    <property type="match status" value="1"/>
</dbReference>
<dbReference type="PROSITE" id="PS50206">
    <property type="entry name" value="RHODANESE_3"/>
    <property type="match status" value="1"/>
</dbReference>
<feature type="domain" description="Rhodanese" evidence="2">
    <location>
        <begin position="142"/>
        <end position="207"/>
    </location>
</feature>
<dbReference type="Pfam" id="PF00300">
    <property type="entry name" value="His_Phos_1"/>
    <property type="match status" value="1"/>
</dbReference>
<keyword evidence="4" id="KW-1185">Reference proteome</keyword>
<evidence type="ECO:0000313" key="3">
    <source>
        <dbReference type="EMBL" id="KAK3899346.1"/>
    </source>
</evidence>
<dbReference type="InterPro" id="IPR013078">
    <property type="entry name" value="His_Pase_superF_clade-1"/>
</dbReference>
<dbReference type="GO" id="GO:0005737">
    <property type="term" value="C:cytoplasm"/>
    <property type="evidence" value="ECO:0007669"/>
    <property type="project" value="TreeGrafter"/>
</dbReference>
<organism evidence="3 4">
    <name type="scientific">Staphylotrichum tortipilum</name>
    <dbReference type="NCBI Taxonomy" id="2831512"/>
    <lineage>
        <taxon>Eukaryota</taxon>
        <taxon>Fungi</taxon>
        <taxon>Dikarya</taxon>
        <taxon>Ascomycota</taxon>
        <taxon>Pezizomycotina</taxon>
        <taxon>Sordariomycetes</taxon>
        <taxon>Sordariomycetidae</taxon>
        <taxon>Sordariales</taxon>
        <taxon>Chaetomiaceae</taxon>
        <taxon>Staphylotrichum</taxon>
    </lineage>
</organism>
<evidence type="ECO:0000313" key="4">
    <source>
        <dbReference type="Proteomes" id="UP001303889"/>
    </source>
</evidence>
<name>A0AAN6RRD1_9PEZI</name>
<dbReference type="InterPro" id="IPR050275">
    <property type="entry name" value="PGM_Phosphatase"/>
</dbReference>
<protein>
    <submittedName>
        <fullName evidence="3">Histidine phosphatase superfamily</fullName>
    </submittedName>
</protein>
<sequence length="244" mass="26524">MSPTIILVRHAQALHNVDNNIHDPPLSVLGRQQCVDLKANLTPRSPNDLDVGLILVSPMKRTIETALLAFGDLIERGVPIVAHAGWQENSAQPCDVGSPLPSLPPLFPQVDFSLVDPVYPDKTSPAGAFYAPYRQPVIDRGRAVLSELRDRPEKAVIVVSHSGFLRVGVTGRFFANADYRIFEFKEGVEVGEGGHDGWLREWGGMGEGGMGWSWDKTVVLGDELPDAPGEGEEKVVEGEQLGSK</sequence>
<dbReference type="InterPro" id="IPR001763">
    <property type="entry name" value="Rhodanese-like_dom"/>
</dbReference>
<reference evidence="3" key="1">
    <citation type="journal article" date="2023" name="Mol. Phylogenet. Evol.">
        <title>Genome-scale phylogeny and comparative genomics of the fungal order Sordariales.</title>
        <authorList>
            <person name="Hensen N."/>
            <person name="Bonometti L."/>
            <person name="Westerberg I."/>
            <person name="Brannstrom I.O."/>
            <person name="Guillou S."/>
            <person name="Cros-Aarteil S."/>
            <person name="Calhoun S."/>
            <person name="Haridas S."/>
            <person name="Kuo A."/>
            <person name="Mondo S."/>
            <person name="Pangilinan J."/>
            <person name="Riley R."/>
            <person name="LaButti K."/>
            <person name="Andreopoulos B."/>
            <person name="Lipzen A."/>
            <person name="Chen C."/>
            <person name="Yan M."/>
            <person name="Daum C."/>
            <person name="Ng V."/>
            <person name="Clum A."/>
            <person name="Steindorff A."/>
            <person name="Ohm R.A."/>
            <person name="Martin F."/>
            <person name="Silar P."/>
            <person name="Natvig D.O."/>
            <person name="Lalanne C."/>
            <person name="Gautier V."/>
            <person name="Ament-Velasquez S.L."/>
            <person name="Kruys A."/>
            <person name="Hutchinson M.I."/>
            <person name="Powell A.J."/>
            <person name="Barry K."/>
            <person name="Miller A.N."/>
            <person name="Grigoriev I.V."/>
            <person name="Debuchy R."/>
            <person name="Gladieux P."/>
            <person name="Hiltunen Thoren M."/>
            <person name="Johannesson H."/>
        </authorList>
    </citation>
    <scope>NUCLEOTIDE SEQUENCE</scope>
    <source>
        <strain evidence="3">CBS 103.79</strain>
    </source>
</reference>
<dbReference type="EMBL" id="MU855798">
    <property type="protein sequence ID" value="KAK3899346.1"/>
    <property type="molecule type" value="Genomic_DNA"/>
</dbReference>
<dbReference type="SUPFAM" id="SSF53254">
    <property type="entry name" value="Phosphoglycerate mutase-like"/>
    <property type="match status" value="1"/>
</dbReference>
<evidence type="ECO:0000256" key="1">
    <source>
        <dbReference type="SAM" id="MobiDB-lite"/>
    </source>
</evidence>
<dbReference type="PANTHER" id="PTHR48100">
    <property type="entry name" value="BROAD-SPECIFICITY PHOSPHATASE YOR283W-RELATED"/>
    <property type="match status" value="1"/>
</dbReference>
<proteinExistence type="predicted"/>
<comment type="caution">
    <text evidence="3">The sequence shown here is derived from an EMBL/GenBank/DDBJ whole genome shotgun (WGS) entry which is preliminary data.</text>
</comment>
<dbReference type="AlphaFoldDB" id="A0AAN6RRD1"/>
<dbReference type="SMART" id="SM00855">
    <property type="entry name" value="PGAM"/>
    <property type="match status" value="1"/>
</dbReference>
<dbReference type="PANTHER" id="PTHR48100:SF24">
    <property type="entry name" value="PHOSPHOGLYCERATE MUTASE"/>
    <property type="match status" value="1"/>
</dbReference>
<gene>
    <name evidence="3" type="ORF">C8A05DRAFT_37052</name>
</gene>
<dbReference type="InterPro" id="IPR029033">
    <property type="entry name" value="His_PPase_superfam"/>
</dbReference>
<feature type="region of interest" description="Disordered" evidence="1">
    <location>
        <begin position="223"/>
        <end position="244"/>
    </location>
</feature>
<accession>A0AAN6RRD1</accession>
<dbReference type="GO" id="GO:0016791">
    <property type="term" value="F:phosphatase activity"/>
    <property type="evidence" value="ECO:0007669"/>
    <property type="project" value="TreeGrafter"/>
</dbReference>